<protein>
    <recommendedName>
        <fullName evidence="3">ASCH domain-containing protein</fullName>
    </recommendedName>
</protein>
<comment type="caution">
    <text evidence="1">The sequence shown here is derived from an EMBL/GenBank/DDBJ whole genome shotgun (WGS) entry which is preliminary data.</text>
</comment>
<organism evidence="1 2">
    <name type="scientific">Virgibacillus litoralis</name>
    <dbReference type="NCBI Taxonomy" id="578221"/>
    <lineage>
        <taxon>Bacteria</taxon>
        <taxon>Bacillati</taxon>
        <taxon>Bacillota</taxon>
        <taxon>Bacilli</taxon>
        <taxon>Bacillales</taxon>
        <taxon>Bacillaceae</taxon>
        <taxon>Virgibacillus</taxon>
    </lineage>
</organism>
<proteinExistence type="predicted"/>
<evidence type="ECO:0000313" key="2">
    <source>
        <dbReference type="Proteomes" id="UP001519328"/>
    </source>
</evidence>
<accession>A0ABS4HJ60</accession>
<dbReference type="RefSeq" id="WP_209482392.1">
    <property type="nucleotide sequence ID" value="NZ_JAGGKK010000038.1"/>
</dbReference>
<gene>
    <name evidence="1" type="ORF">J2Z82_003928</name>
</gene>
<sequence length="113" mass="12834">MTEQNNGLPPKTCTIDKLVTIDADIEKVMNGKKTATRRNGRYADIGEVMTLKGQKFIVRNVYEQKLGEITDKDAMQEGYQNAGGYKNAILSIHPGMKWEPEMKVWAHEYELAE</sequence>
<evidence type="ECO:0000313" key="1">
    <source>
        <dbReference type="EMBL" id="MBP1950950.1"/>
    </source>
</evidence>
<dbReference type="Proteomes" id="UP001519328">
    <property type="component" value="Unassembled WGS sequence"/>
</dbReference>
<dbReference type="SUPFAM" id="SSF88697">
    <property type="entry name" value="PUA domain-like"/>
    <property type="match status" value="1"/>
</dbReference>
<dbReference type="EMBL" id="JAGGKK010000038">
    <property type="protein sequence ID" value="MBP1950950.1"/>
    <property type="molecule type" value="Genomic_DNA"/>
</dbReference>
<reference evidence="1 2" key="1">
    <citation type="submission" date="2021-03" db="EMBL/GenBank/DDBJ databases">
        <title>Genomic Encyclopedia of Type Strains, Phase IV (KMG-IV): sequencing the most valuable type-strain genomes for metagenomic binning, comparative biology and taxonomic classification.</title>
        <authorList>
            <person name="Goeker M."/>
        </authorList>
    </citation>
    <scope>NUCLEOTIDE SEQUENCE [LARGE SCALE GENOMIC DNA]</scope>
    <source>
        <strain evidence="1 2">DSM 21085</strain>
    </source>
</reference>
<evidence type="ECO:0008006" key="3">
    <source>
        <dbReference type="Google" id="ProtNLM"/>
    </source>
</evidence>
<dbReference type="InterPro" id="IPR015947">
    <property type="entry name" value="PUA-like_sf"/>
</dbReference>
<name>A0ABS4HJ60_9BACI</name>
<keyword evidence="2" id="KW-1185">Reference proteome</keyword>